<dbReference type="EMBL" id="CACVBS010000044">
    <property type="protein sequence ID" value="CAA7264419.1"/>
    <property type="molecule type" value="Genomic_DNA"/>
</dbReference>
<dbReference type="OrthoDB" id="449052at2759"/>
<keyword evidence="1" id="KW-0677">Repeat</keyword>
<reference evidence="6 7" key="1">
    <citation type="submission" date="2020-01" db="EMBL/GenBank/DDBJ databases">
        <authorList>
            <person name="Gupta K D."/>
        </authorList>
    </citation>
    <scope>NUCLEOTIDE SEQUENCE [LARGE SCALE GENOMIC DNA]</scope>
</reference>
<comment type="caution">
    <text evidence="6">The sequence shown here is derived from an EMBL/GenBank/DDBJ whole genome shotgun (WGS) entry which is preliminary data.</text>
</comment>
<keyword evidence="7" id="KW-1185">Reference proteome</keyword>
<gene>
    <name evidence="6" type="ORF">AAE3_LOCUS6628</name>
</gene>
<evidence type="ECO:0000313" key="6">
    <source>
        <dbReference type="EMBL" id="CAA7264419.1"/>
    </source>
</evidence>
<proteinExistence type="predicted"/>
<dbReference type="Proteomes" id="UP000467700">
    <property type="component" value="Unassembled WGS sequence"/>
</dbReference>
<feature type="region of interest" description="Disordered" evidence="4">
    <location>
        <begin position="449"/>
        <end position="470"/>
    </location>
</feature>
<name>A0A8S0VRQ4_CYCAE</name>
<evidence type="ECO:0000256" key="4">
    <source>
        <dbReference type="SAM" id="MobiDB-lite"/>
    </source>
</evidence>
<feature type="compositionally biased region" description="Polar residues" evidence="4">
    <location>
        <begin position="410"/>
        <end position="428"/>
    </location>
</feature>
<dbReference type="Gene3D" id="3.10.580.10">
    <property type="entry name" value="CBS-domain"/>
    <property type="match status" value="2"/>
</dbReference>
<evidence type="ECO:0000256" key="1">
    <source>
        <dbReference type="ARBA" id="ARBA00022737"/>
    </source>
</evidence>
<keyword evidence="2 3" id="KW-0129">CBS domain</keyword>
<accession>A0A8S0VRQ4</accession>
<dbReference type="GO" id="GO:0004865">
    <property type="term" value="F:protein serine/threonine phosphatase inhibitor activity"/>
    <property type="evidence" value="ECO:0007669"/>
    <property type="project" value="TreeGrafter"/>
</dbReference>
<dbReference type="GO" id="GO:0042149">
    <property type="term" value="P:cellular response to glucose starvation"/>
    <property type="evidence" value="ECO:0007669"/>
    <property type="project" value="TreeGrafter"/>
</dbReference>
<dbReference type="PANTHER" id="PTHR13780">
    <property type="entry name" value="AMP-ACTIVATED PROTEIN KINASE, GAMMA REGULATORY SUBUNIT"/>
    <property type="match status" value="1"/>
</dbReference>
<evidence type="ECO:0000256" key="3">
    <source>
        <dbReference type="PROSITE-ProRule" id="PRU00703"/>
    </source>
</evidence>
<feature type="domain" description="CBS" evidence="5">
    <location>
        <begin position="225"/>
        <end position="284"/>
    </location>
</feature>
<organism evidence="6 7">
    <name type="scientific">Cyclocybe aegerita</name>
    <name type="common">Black poplar mushroom</name>
    <name type="synonym">Agrocybe aegerita</name>
    <dbReference type="NCBI Taxonomy" id="1973307"/>
    <lineage>
        <taxon>Eukaryota</taxon>
        <taxon>Fungi</taxon>
        <taxon>Dikarya</taxon>
        <taxon>Basidiomycota</taxon>
        <taxon>Agaricomycotina</taxon>
        <taxon>Agaricomycetes</taxon>
        <taxon>Agaricomycetidae</taxon>
        <taxon>Agaricales</taxon>
        <taxon>Agaricineae</taxon>
        <taxon>Bolbitiaceae</taxon>
        <taxon>Cyclocybe</taxon>
    </lineage>
</organism>
<evidence type="ECO:0000256" key="2">
    <source>
        <dbReference type="ARBA" id="ARBA00023122"/>
    </source>
</evidence>
<dbReference type="InterPro" id="IPR050511">
    <property type="entry name" value="AMPK_gamma/SDS23_families"/>
</dbReference>
<evidence type="ECO:0000313" key="7">
    <source>
        <dbReference type="Proteomes" id="UP000467700"/>
    </source>
</evidence>
<dbReference type="AlphaFoldDB" id="A0A8S0VRQ4"/>
<dbReference type="PROSITE" id="PS51371">
    <property type="entry name" value="CBS"/>
    <property type="match status" value="1"/>
</dbReference>
<feature type="region of interest" description="Disordered" evidence="4">
    <location>
        <begin position="386"/>
        <end position="428"/>
    </location>
</feature>
<sequence length="470" mass="50675">MSNKRLSQSVTGSWNDGSNLPTSSVTVSEDEMESWLATWKTVFARDLIDSRIVAVDSETSVEDACELLLSEDIACLAVRTPSSESSSGSPYHGLFDYADVNAFLTLAATRHTLQPEDLREKTRANDIVTAAKAGRVPVHLVSNLSEKNPIEILSHNSTLISLLAVFARGAHRTFIQSAKSPEEFIGIVSERSLLAWFDAYARETPSFKKYLSQPIQFLSLPSVSLNAAVVAAGSSASVLDAMKLMSEQGVSSVAVVEENSGTLLSAVSVTDVGKIVVPSQSNQILATPLLQFIAQIKASILPAREIDPTDHAPGSRWIYRCLLSFTIEKLLATNAHRVFVTKDSGHASPTLSPSFQTNLTGIISIVDILALFARVAKIPNVDPTVMQRHRRASSASSSQSSLDKDFMLRSRSNSRTSVQRSPNVAASSPSGIAVLDSVLGSTPIPVLDLSLQRRESTKRKSGHMKKESVG</sequence>
<dbReference type="SUPFAM" id="SSF54631">
    <property type="entry name" value="CBS-domain pair"/>
    <property type="match status" value="2"/>
</dbReference>
<evidence type="ECO:0000259" key="5">
    <source>
        <dbReference type="PROSITE" id="PS51371"/>
    </source>
</evidence>
<dbReference type="InterPro" id="IPR000644">
    <property type="entry name" value="CBS_dom"/>
</dbReference>
<dbReference type="InterPro" id="IPR046342">
    <property type="entry name" value="CBS_dom_sf"/>
</dbReference>
<feature type="region of interest" description="Disordered" evidence="4">
    <location>
        <begin position="1"/>
        <end position="25"/>
    </location>
</feature>
<dbReference type="PANTHER" id="PTHR13780:SF36">
    <property type="entry name" value="CBS DOMAIN-CONTAINING PROTEIN"/>
    <property type="match status" value="1"/>
</dbReference>
<protein>
    <recommendedName>
        <fullName evidence="5">CBS domain-containing protein</fullName>
    </recommendedName>
</protein>
<dbReference type="Pfam" id="PF00571">
    <property type="entry name" value="CBS"/>
    <property type="match status" value="1"/>
</dbReference>
<dbReference type="SMART" id="SM00116">
    <property type="entry name" value="CBS"/>
    <property type="match status" value="3"/>
</dbReference>